<name>A0A2C5ZB56_9HYPO</name>
<protein>
    <submittedName>
        <fullName evidence="3">Uncharacterized protein</fullName>
    </submittedName>
</protein>
<comment type="caution">
    <text evidence="3">The sequence shown here is derived from an EMBL/GenBank/DDBJ whole genome shotgun (WGS) entry which is preliminary data.</text>
</comment>
<evidence type="ECO:0000313" key="3">
    <source>
        <dbReference type="EMBL" id="PHH79105.1"/>
    </source>
</evidence>
<gene>
    <name evidence="3" type="ORF">CDD82_2596</name>
</gene>
<sequence length="824" mass="90371">MELTVGLVSGFIAAGIFVGKAIPSPITWRIIKLTHTQARQICPNALAYICSRQLGYRNSAATWTASSKVMEQSYWPFLLRTDGVHDKHVRPSVVWAGRLIPFMAILLSVASIVTPLGLYSATELGKPTMASFVYAPDPSIFGHYTMPRPPQDKVIRSCMTGLKPHGATENEADWLYLCPQEKLSDPGAPGTIPEVVRPSILSGTENHSTLCGPLDIQWRTYSGSPNLPSKLLGQMKSIQSLILTQDLDIVEGLVVDKVNKGVGFRNHTVPLGAGAEWQEDLLFLEPDTVCVDTNISTEWKGDSLGHFSVGNTLVNRGGLNNIDKTRPKPDVSDVFRNPDLVQRARATAWIHNVMYAYMFKVNQPPPRNQGIFETFTVNSNSSKPAPRILFTGQGTAFEDIRLASDFFVDLKDVRQQVFRKIQANQSDASVDMNLDADHLFDPEVLVEACLALNPHEFRSGRNMTAITPFVACGLLRGMPQVYSNNTVAQPYYSCATGVKAVIKTVKFAYKDDPVPLRGLKVVDIKDKQYLNQDDLPIWAVENATVGYALQSINPLWGLMSNNTQTASSIAALRQSHLYLPGIKASTVQNGGDLLAGIDIVAQALRSTYSLGDYFDIARPEFDQGALFDYHAFANLPLADKWQTLSASAKEASDIPNLIFQDTVVNAVTGSKGIGLFGTDNKHLVRPYVTVIKFNYAYVIPAALAATGTLMIIIMALASIFYKSENGLAVMKIHVQGLAPGRLFTTLLAPPGQEGSDLKTSSKSWNRQFGSWKVDLSNEYPVVVDTCQESKGANRSGGDGEQQRDDTDERDQRQDPLLGEHVDEG</sequence>
<proteinExistence type="predicted"/>
<dbReference type="EMBL" id="NJEU01000197">
    <property type="protein sequence ID" value="PHH79105.1"/>
    <property type="molecule type" value="Genomic_DNA"/>
</dbReference>
<dbReference type="AlphaFoldDB" id="A0A2C5ZB56"/>
<accession>A0A2C5ZB56</accession>
<keyword evidence="2" id="KW-1133">Transmembrane helix</keyword>
<feature type="compositionally biased region" description="Basic and acidic residues" evidence="1">
    <location>
        <begin position="800"/>
        <end position="824"/>
    </location>
</feature>
<keyword evidence="4" id="KW-1185">Reference proteome</keyword>
<organism evidence="3 4">
    <name type="scientific">Ophiocordyceps australis</name>
    <dbReference type="NCBI Taxonomy" id="1399860"/>
    <lineage>
        <taxon>Eukaryota</taxon>
        <taxon>Fungi</taxon>
        <taxon>Dikarya</taxon>
        <taxon>Ascomycota</taxon>
        <taxon>Pezizomycotina</taxon>
        <taxon>Sordariomycetes</taxon>
        <taxon>Hypocreomycetidae</taxon>
        <taxon>Hypocreales</taxon>
        <taxon>Ophiocordycipitaceae</taxon>
        <taxon>Ophiocordyceps</taxon>
    </lineage>
</organism>
<dbReference type="OrthoDB" id="3034003at2759"/>
<feature type="transmembrane region" description="Helical" evidence="2">
    <location>
        <begin position="695"/>
        <end position="721"/>
    </location>
</feature>
<feature type="region of interest" description="Disordered" evidence="1">
    <location>
        <begin position="786"/>
        <end position="824"/>
    </location>
</feature>
<reference evidence="3 4" key="1">
    <citation type="submission" date="2017-06" db="EMBL/GenBank/DDBJ databases">
        <title>Ant-infecting Ophiocordyceps genomes reveal a high diversity of potential behavioral manipulation genes and a possible major role for enterotoxins.</title>
        <authorList>
            <person name="De Bekker C."/>
            <person name="Evans H.C."/>
            <person name="Brachmann A."/>
            <person name="Hughes D.P."/>
        </authorList>
    </citation>
    <scope>NUCLEOTIDE SEQUENCE [LARGE SCALE GENOMIC DNA]</scope>
    <source>
        <strain evidence="3 4">1348a</strain>
    </source>
</reference>
<dbReference type="Proteomes" id="UP000224854">
    <property type="component" value="Unassembled WGS sequence"/>
</dbReference>
<evidence type="ECO:0000313" key="4">
    <source>
        <dbReference type="Proteomes" id="UP000224854"/>
    </source>
</evidence>
<evidence type="ECO:0000256" key="2">
    <source>
        <dbReference type="SAM" id="Phobius"/>
    </source>
</evidence>
<keyword evidence="2" id="KW-0812">Transmembrane</keyword>
<keyword evidence="2" id="KW-0472">Membrane</keyword>
<evidence type="ECO:0000256" key="1">
    <source>
        <dbReference type="SAM" id="MobiDB-lite"/>
    </source>
</evidence>